<sequence>MPKMSLPPSPSTSPHPLLRRLLLRLLLLLTQQQQQQQQQLVLSLFPTFAAQPATDDVVVAAPQTIGE</sequence>
<feature type="signal peptide" evidence="1">
    <location>
        <begin position="1"/>
        <end position="32"/>
    </location>
</feature>
<proteinExistence type="predicted"/>
<dbReference type="EMBL" id="GGFK01014502">
    <property type="protein sequence ID" value="MBW47823.1"/>
    <property type="molecule type" value="Transcribed_RNA"/>
</dbReference>
<organism evidence="2">
    <name type="scientific">Anopheles triannulatus</name>
    <dbReference type="NCBI Taxonomy" id="58253"/>
    <lineage>
        <taxon>Eukaryota</taxon>
        <taxon>Metazoa</taxon>
        <taxon>Ecdysozoa</taxon>
        <taxon>Arthropoda</taxon>
        <taxon>Hexapoda</taxon>
        <taxon>Insecta</taxon>
        <taxon>Pterygota</taxon>
        <taxon>Neoptera</taxon>
        <taxon>Endopterygota</taxon>
        <taxon>Diptera</taxon>
        <taxon>Nematocera</taxon>
        <taxon>Culicoidea</taxon>
        <taxon>Culicidae</taxon>
        <taxon>Anophelinae</taxon>
        <taxon>Anopheles</taxon>
    </lineage>
</organism>
<accession>A0A2M4B448</accession>
<protein>
    <submittedName>
        <fullName evidence="2">Putative secreted protein</fullName>
    </submittedName>
</protein>
<dbReference type="AlphaFoldDB" id="A0A2M4B448"/>
<reference evidence="2" key="1">
    <citation type="submission" date="2018-01" db="EMBL/GenBank/DDBJ databases">
        <title>An insight into the sialome of Amazonian anophelines.</title>
        <authorList>
            <person name="Ribeiro J.M."/>
            <person name="Scarpassa V."/>
            <person name="Calvo E."/>
        </authorList>
    </citation>
    <scope>NUCLEOTIDE SEQUENCE</scope>
    <source>
        <tissue evidence="2">Salivary glands</tissue>
    </source>
</reference>
<keyword evidence="1" id="KW-0732">Signal</keyword>
<evidence type="ECO:0000256" key="1">
    <source>
        <dbReference type="SAM" id="SignalP"/>
    </source>
</evidence>
<feature type="chain" id="PRO_5014753247" evidence="1">
    <location>
        <begin position="33"/>
        <end position="67"/>
    </location>
</feature>
<evidence type="ECO:0000313" key="2">
    <source>
        <dbReference type="EMBL" id="MBW47823.1"/>
    </source>
</evidence>
<name>A0A2M4B448_9DIPT</name>